<evidence type="ECO:0000256" key="2">
    <source>
        <dbReference type="ARBA" id="ARBA00004728"/>
    </source>
</evidence>
<dbReference type="SUPFAM" id="SSF69593">
    <property type="entry name" value="Glycerol-3-phosphate (1)-acyltransferase"/>
    <property type="match status" value="1"/>
</dbReference>
<keyword evidence="9" id="KW-0444">Lipid biosynthesis</keyword>
<evidence type="ECO:0000256" key="8">
    <source>
        <dbReference type="ARBA" id="ARBA00023315"/>
    </source>
</evidence>
<dbReference type="Proteomes" id="UP000037931">
    <property type="component" value="Unassembled WGS sequence"/>
</dbReference>
<dbReference type="PANTHER" id="PTHR10434:SF11">
    <property type="entry name" value="1-ACYL-SN-GLYCEROL-3-PHOSPHATE ACYLTRANSFERASE"/>
    <property type="match status" value="1"/>
</dbReference>
<dbReference type="InterPro" id="IPR004552">
    <property type="entry name" value="AGP_acyltrans"/>
</dbReference>
<feature type="domain" description="Phospholipid/glycerol acyltransferase" evidence="10">
    <location>
        <begin position="68"/>
        <end position="183"/>
    </location>
</feature>
<dbReference type="PATRIC" id="fig|50340.43.peg.6120"/>
<keyword evidence="8 9" id="KW-0012">Acyltransferase</keyword>
<comment type="domain">
    <text evidence="9">The HXXXXD motif is essential for acyltransferase activity and may constitute the binding site for the phosphate moiety of the glycerol-3-phosphate.</text>
</comment>
<comment type="caution">
    <text evidence="11">The sequence shown here is derived from an EMBL/GenBank/DDBJ whole genome shotgun (WGS) entry which is preliminary data.</text>
</comment>
<keyword evidence="7 9" id="KW-0808">Transferase</keyword>
<keyword evidence="9" id="KW-0443">Lipid metabolism</keyword>
<comment type="similarity">
    <text evidence="4 9">Belongs to the 1-acyl-sn-glycerol-3-phosphate acyltransferase family.</text>
</comment>
<dbReference type="GO" id="GO:0003841">
    <property type="term" value="F:1-acylglycerol-3-phosphate O-acyltransferase activity"/>
    <property type="evidence" value="ECO:0007669"/>
    <property type="project" value="UniProtKB-UniRule"/>
</dbReference>
<evidence type="ECO:0000256" key="7">
    <source>
        <dbReference type="ARBA" id="ARBA00022679"/>
    </source>
</evidence>
<evidence type="ECO:0000256" key="5">
    <source>
        <dbReference type="ARBA" id="ARBA00013211"/>
    </source>
</evidence>
<dbReference type="UniPathway" id="UPA00557">
    <property type="reaction ID" value="UER00613"/>
</dbReference>
<name>A0A0M9GGJ4_9PSED</name>
<evidence type="ECO:0000256" key="1">
    <source>
        <dbReference type="ARBA" id="ARBA00001141"/>
    </source>
</evidence>
<evidence type="ECO:0000256" key="6">
    <source>
        <dbReference type="ARBA" id="ARBA00016139"/>
    </source>
</evidence>
<dbReference type="STRING" id="50340.PF66_02730"/>
<evidence type="ECO:0000256" key="3">
    <source>
        <dbReference type="ARBA" id="ARBA00005189"/>
    </source>
</evidence>
<evidence type="ECO:0000313" key="12">
    <source>
        <dbReference type="Proteomes" id="UP000037931"/>
    </source>
</evidence>
<evidence type="ECO:0000313" key="11">
    <source>
        <dbReference type="EMBL" id="KPA90668.1"/>
    </source>
</evidence>
<dbReference type="GO" id="GO:0006654">
    <property type="term" value="P:phosphatidic acid biosynthetic process"/>
    <property type="evidence" value="ECO:0007669"/>
    <property type="project" value="TreeGrafter"/>
</dbReference>
<evidence type="ECO:0000256" key="9">
    <source>
        <dbReference type="RuleBase" id="RU361267"/>
    </source>
</evidence>
<comment type="pathway">
    <text evidence="2">Phospholipid metabolism; CDP-diacylglycerol biosynthesis; CDP-diacylglycerol from sn-glycerol 3-phosphate: step 2/3.</text>
</comment>
<gene>
    <name evidence="11" type="ORF">PF66_02730</name>
</gene>
<dbReference type="EC" id="2.3.1.51" evidence="5 9"/>
<dbReference type="CDD" id="cd07989">
    <property type="entry name" value="LPLAT_AGPAT-like"/>
    <property type="match status" value="1"/>
</dbReference>
<dbReference type="EMBL" id="JSYZ01000009">
    <property type="protein sequence ID" value="KPA90668.1"/>
    <property type="molecule type" value="Genomic_DNA"/>
</dbReference>
<evidence type="ECO:0000256" key="4">
    <source>
        <dbReference type="ARBA" id="ARBA00008655"/>
    </source>
</evidence>
<protein>
    <recommendedName>
        <fullName evidence="6 9">1-acyl-sn-glycerol-3-phosphate acyltransferase</fullName>
        <ecNumber evidence="5 9">2.3.1.51</ecNumber>
    </recommendedName>
</protein>
<dbReference type="OrthoDB" id="5290997at2"/>
<proteinExistence type="inferred from homology"/>
<dbReference type="AlphaFoldDB" id="A0A0M9GGJ4"/>
<dbReference type="RefSeq" id="WP_054060407.1">
    <property type="nucleotide sequence ID" value="NZ_JSYZ01000009.1"/>
</dbReference>
<comment type="catalytic activity">
    <reaction evidence="1 9">
        <text>a 1-acyl-sn-glycero-3-phosphate + an acyl-CoA = a 1,2-diacyl-sn-glycero-3-phosphate + CoA</text>
        <dbReference type="Rhea" id="RHEA:19709"/>
        <dbReference type="ChEBI" id="CHEBI:57287"/>
        <dbReference type="ChEBI" id="CHEBI:57970"/>
        <dbReference type="ChEBI" id="CHEBI:58342"/>
        <dbReference type="ChEBI" id="CHEBI:58608"/>
        <dbReference type="EC" id="2.3.1.51"/>
    </reaction>
</comment>
<dbReference type="SMART" id="SM00563">
    <property type="entry name" value="PlsC"/>
    <property type="match status" value="1"/>
</dbReference>
<accession>A0A0M9GGJ4</accession>
<sequence length="241" mass="27052">MLFVLRMSLMGLHFLLAGLLGLLLVLCRPFNPDNSRLCARFYARPAMRILGLKLRAEVESLQGQSQSGVIIANHQSNYDLFVFGNVVPRRTVAIGKKSLKWLPFFGQIFWLAGNVLIDRGNAYKARRAIRTTTDTLQHKDTSIWVFPEGTRNRGQALLAFKKGAFQMAIAAGVPIVPVCASTYVRHMRLNRWNSGQVMIRSLPAIPTAGLTSEDIPKLMAQCREQMRECIEALDRQVQAKP</sequence>
<dbReference type="GO" id="GO:0016024">
    <property type="term" value="P:CDP-diacylglycerol biosynthetic process"/>
    <property type="evidence" value="ECO:0007669"/>
    <property type="project" value="UniProtKB-UniPathway"/>
</dbReference>
<organism evidence="11 12">
    <name type="scientific">Pseudomonas asplenii</name>
    <dbReference type="NCBI Taxonomy" id="53407"/>
    <lineage>
        <taxon>Bacteria</taxon>
        <taxon>Pseudomonadati</taxon>
        <taxon>Pseudomonadota</taxon>
        <taxon>Gammaproteobacteria</taxon>
        <taxon>Pseudomonadales</taxon>
        <taxon>Pseudomonadaceae</taxon>
        <taxon>Pseudomonas</taxon>
    </lineage>
</organism>
<keyword evidence="9" id="KW-0594">Phospholipid biosynthesis</keyword>
<comment type="pathway">
    <text evidence="3">Lipid metabolism.</text>
</comment>
<dbReference type="GO" id="GO:0005886">
    <property type="term" value="C:plasma membrane"/>
    <property type="evidence" value="ECO:0007669"/>
    <property type="project" value="TreeGrafter"/>
</dbReference>
<keyword evidence="9" id="KW-1208">Phospholipid metabolism</keyword>
<dbReference type="InterPro" id="IPR002123">
    <property type="entry name" value="Plipid/glycerol_acylTrfase"/>
</dbReference>
<dbReference type="Pfam" id="PF01553">
    <property type="entry name" value="Acyltransferase"/>
    <property type="match status" value="1"/>
</dbReference>
<dbReference type="NCBIfam" id="TIGR00530">
    <property type="entry name" value="AGP_acyltrn"/>
    <property type="match status" value="1"/>
</dbReference>
<reference evidence="11 12" key="1">
    <citation type="journal article" date="2015" name="PLoS ONE">
        <title>Rice-Infecting Pseudomonas Genomes Are Highly Accessorized and Harbor Multiple Putative Virulence Mechanisms to Cause Sheath Brown Rot.</title>
        <authorList>
            <person name="Quibod I.L."/>
            <person name="Grande G."/>
            <person name="Oreiro E.G."/>
            <person name="Borja F.N."/>
            <person name="Dossa G.S."/>
            <person name="Mauleon R."/>
            <person name="Cruz C.V."/>
            <person name="Oliva R."/>
        </authorList>
    </citation>
    <scope>NUCLEOTIDE SEQUENCE [LARGE SCALE GENOMIC DNA]</scope>
    <source>
        <strain evidence="11 12">IRRI 6609</strain>
    </source>
</reference>
<evidence type="ECO:0000259" key="10">
    <source>
        <dbReference type="SMART" id="SM00563"/>
    </source>
</evidence>
<keyword evidence="12" id="KW-1185">Reference proteome</keyword>
<dbReference type="PANTHER" id="PTHR10434">
    <property type="entry name" value="1-ACYL-SN-GLYCEROL-3-PHOSPHATE ACYLTRANSFERASE"/>
    <property type="match status" value="1"/>
</dbReference>